<protein>
    <submittedName>
        <fullName evidence="2">Uncharacterized protein</fullName>
    </submittedName>
</protein>
<feature type="compositionally biased region" description="Basic and acidic residues" evidence="1">
    <location>
        <begin position="19"/>
        <end position="32"/>
    </location>
</feature>
<dbReference type="EMBL" id="GBRH01274627">
    <property type="protein sequence ID" value="JAD23268.1"/>
    <property type="molecule type" value="Transcribed_RNA"/>
</dbReference>
<evidence type="ECO:0000256" key="1">
    <source>
        <dbReference type="SAM" id="MobiDB-lite"/>
    </source>
</evidence>
<reference evidence="2" key="1">
    <citation type="submission" date="2014-09" db="EMBL/GenBank/DDBJ databases">
        <authorList>
            <person name="Magalhaes I.L.F."/>
            <person name="Oliveira U."/>
            <person name="Santos F.R."/>
            <person name="Vidigal T.H.D.A."/>
            <person name="Brescovit A.D."/>
            <person name="Santos A.J."/>
        </authorList>
    </citation>
    <scope>NUCLEOTIDE SEQUENCE</scope>
    <source>
        <tissue evidence="2">Shoot tissue taken approximately 20 cm above the soil surface</tissue>
    </source>
</reference>
<feature type="region of interest" description="Disordered" evidence="1">
    <location>
        <begin position="1"/>
        <end position="32"/>
    </location>
</feature>
<sequence>MDRPLLPRLPSATTPPRATRHDEGSQPLHRAQDHGAAHLCLLRPPPRVVKEVTCRGVPRQLRPCSCCIASSSAPATERHTAKLRR</sequence>
<dbReference type="AlphaFoldDB" id="A0A0A8YCN9"/>
<organism evidence="2">
    <name type="scientific">Arundo donax</name>
    <name type="common">Giant reed</name>
    <name type="synonym">Donax arundinaceus</name>
    <dbReference type="NCBI Taxonomy" id="35708"/>
    <lineage>
        <taxon>Eukaryota</taxon>
        <taxon>Viridiplantae</taxon>
        <taxon>Streptophyta</taxon>
        <taxon>Embryophyta</taxon>
        <taxon>Tracheophyta</taxon>
        <taxon>Spermatophyta</taxon>
        <taxon>Magnoliopsida</taxon>
        <taxon>Liliopsida</taxon>
        <taxon>Poales</taxon>
        <taxon>Poaceae</taxon>
        <taxon>PACMAD clade</taxon>
        <taxon>Arundinoideae</taxon>
        <taxon>Arundineae</taxon>
        <taxon>Arundo</taxon>
    </lineage>
</organism>
<accession>A0A0A8YCN9</accession>
<proteinExistence type="predicted"/>
<name>A0A0A8YCN9_ARUDO</name>
<reference evidence="2" key="2">
    <citation type="journal article" date="2015" name="Data Brief">
        <title>Shoot transcriptome of the giant reed, Arundo donax.</title>
        <authorList>
            <person name="Barrero R.A."/>
            <person name="Guerrero F.D."/>
            <person name="Moolhuijzen P."/>
            <person name="Goolsby J.A."/>
            <person name="Tidwell J."/>
            <person name="Bellgard S.E."/>
            <person name="Bellgard M.I."/>
        </authorList>
    </citation>
    <scope>NUCLEOTIDE SEQUENCE</scope>
    <source>
        <tissue evidence="2">Shoot tissue taken approximately 20 cm above the soil surface</tissue>
    </source>
</reference>
<evidence type="ECO:0000313" key="2">
    <source>
        <dbReference type="EMBL" id="JAD23268.1"/>
    </source>
</evidence>